<gene>
    <name evidence="1" type="ORF">GCM10011358_33010</name>
</gene>
<dbReference type="RefSeq" id="WP_188529942.1">
    <property type="nucleotide sequence ID" value="NZ_BMGI01000006.1"/>
</dbReference>
<dbReference type="InterPro" id="IPR042257">
    <property type="entry name" value="DGOK_C"/>
</dbReference>
<name>A0ABQ1QV75_9RHOB</name>
<comment type="caution">
    <text evidence="1">The sequence shown here is derived from an EMBL/GenBank/DDBJ whole genome shotgun (WGS) entry which is preliminary data.</text>
</comment>
<protein>
    <submittedName>
        <fullName evidence="1">2-keto-3-deoxy-galactonokinase</fullName>
    </submittedName>
</protein>
<dbReference type="InterPro" id="IPR007729">
    <property type="entry name" value="DGOK"/>
</dbReference>
<accession>A0ABQ1QV75</accession>
<evidence type="ECO:0000313" key="1">
    <source>
        <dbReference type="EMBL" id="GGD46669.1"/>
    </source>
</evidence>
<dbReference type="Gene3D" id="3.30.420.310">
    <property type="entry name" value="2-keto-3-deoxy-galactonokinase, C-terminal domain"/>
    <property type="match status" value="1"/>
</dbReference>
<dbReference type="Pfam" id="PF05035">
    <property type="entry name" value="DGOK"/>
    <property type="match status" value="1"/>
</dbReference>
<organism evidence="1 2">
    <name type="scientific">Sinisalibacter lacisalsi</name>
    <dbReference type="NCBI Taxonomy" id="1526570"/>
    <lineage>
        <taxon>Bacteria</taxon>
        <taxon>Pseudomonadati</taxon>
        <taxon>Pseudomonadota</taxon>
        <taxon>Alphaproteobacteria</taxon>
        <taxon>Rhodobacterales</taxon>
        <taxon>Roseobacteraceae</taxon>
        <taxon>Sinisalibacter</taxon>
    </lineage>
</organism>
<reference evidence="2" key="1">
    <citation type="journal article" date="2019" name="Int. J. Syst. Evol. Microbiol.">
        <title>The Global Catalogue of Microorganisms (GCM) 10K type strain sequencing project: providing services to taxonomists for standard genome sequencing and annotation.</title>
        <authorList>
            <consortium name="The Broad Institute Genomics Platform"/>
            <consortium name="The Broad Institute Genome Sequencing Center for Infectious Disease"/>
            <person name="Wu L."/>
            <person name="Ma J."/>
        </authorList>
    </citation>
    <scope>NUCLEOTIDE SEQUENCE [LARGE SCALE GENOMIC DNA]</scope>
    <source>
        <strain evidence="2">CGMCC 1.12922</strain>
    </source>
</reference>
<sequence length="299" mass="30849">MSAPADWIAVDWGTTRLRAWVMDGAGREIAHLASDRGMGGLAPDAFEPALLELVGPHLAEGRATPVIACGMVGARQGWIEAAYEAVPCAPPGLAHATRAPAADPRLDVMILPGLSQDRPADVMRGEETQIAGFLATVPDFDGTICLPGTHTKWVQVSAGEVVSFRTVMTGELFAAISGHTVLRHTVGHGSDEAAFIDGVADGMARPEALTARLFGLRAEALLHGLDADAAASRLSGLLIGLELAGARGYWLGTRLALVGAAGLIARYAAALRAQGALPEVADGDEMVLAGLKAASAGRN</sequence>
<dbReference type="InterPro" id="IPR042258">
    <property type="entry name" value="DGOK_N"/>
</dbReference>
<dbReference type="EMBL" id="BMGI01000006">
    <property type="protein sequence ID" value="GGD46669.1"/>
    <property type="molecule type" value="Genomic_DNA"/>
</dbReference>
<dbReference type="Gene3D" id="3.30.420.300">
    <property type="entry name" value="2-keto-3-deoxy-galactonokinase, substrate binding domain"/>
    <property type="match status" value="1"/>
</dbReference>
<dbReference type="Proteomes" id="UP000617355">
    <property type="component" value="Unassembled WGS sequence"/>
</dbReference>
<evidence type="ECO:0000313" key="2">
    <source>
        <dbReference type="Proteomes" id="UP000617355"/>
    </source>
</evidence>
<keyword evidence="2" id="KW-1185">Reference proteome</keyword>
<proteinExistence type="predicted"/>